<dbReference type="Proteomes" id="UP001059663">
    <property type="component" value="Chromosome"/>
</dbReference>
<organism evidence="1 2">
    <name type="scientific">Janibacter limosus</name>
    <dbReference type="NCBI Taxonomy" id="53458"/>
    <lineage>
        <taxon>Bacteria</taxon>
        <taxon>Bacillati</taxon>
        <taxon>Actinomycetota</taxon>
        <taxon>Actinomycetes</taxon>
        <taxon>Micrococcales</taxon>
        <taxon>Intrasporangiaceae</taxon>
        <taxon>Janibacter</taxon>
    </lineage>
</organism>
<reference evidence="1" key="1">
    <citation type="submission" date="2021-11" db="EMBL/GenBank/DDBJ databases">
        <title>Study of the species diversity of bacterial strains isolated from a unique natural object - Shulgan-Tash cave (Bashkiria).</title>
        <authorList>
            <person name="Sazanova A.L."/>
            <person name="Chirak E.R."/>
            <person name="Safronova V.I."/>
        </authorList>
    </citation>
    <scope>NUCLEOTIDE SEQUENCE</scope>
    <source>
        <strain evidence="1">P1</strain>
    </source>
</reference>
<protein>
    <submittedName>
        <fullName evidence="1">Uncharacterized protein</fullName>
    </submittedName>
</protein>
<accession>A0AC61U7B7</accession>
<dbReference type="EMBL" id="CP087977">
    <property type="protein sequence ID" value="UUZ45930.1"/>
    <property type="molecule type" value="Genomic_DNA"/>
</dbReference>
<gene>
    <name evidence="1" type="ORF">LP422_08640</name>
</gene>
<evidence type="ECO:0000313" key="2">
    <source>
        <dbReference type="Proteomes" id="UP001059663"/>
    </source>
</evidence>
<name>A0AC61U7B7_9MICO</name>
<proteinExistence type="predicted"/>
<evidence type="ECO:0000313" key="1">
    <source>
        <dbReference type="EMBL" id="UUZ45930.1"/>
    </source>
</evidence>
<sequence length="330" mass="36661">MLVPYPGVTAVLSADMVTGNDLDDLTELLTRGEVVAARYLGPGVGATSWALSMVDVDDDEPVVPLTIVDGGPARLTVTNLPTTDPLPQPEISPEASGAEEQEQERLQTALREAEERLADLSAESVQSDGLARRNAEIETQLSSRDLEVDALRRDLREALRRVASLERQVEHERTAKRRAVQKSNKSKSGSPREVLGFADPEKQLRWDIQRTRVEHTRPEDKDEWRLADDYEIGPEFCATLDGTQGVSRDRVLQVSVRLLTGRGVPGDHHLRTNKSGNSPAVSRTQEDIEWRCRRAPLQQSSPSARRLSYWQGPSGQIKLSRITVHDDLTP</sequence>